<accession>A0ABV1DBE4</accession>
<dbReference type="InterPro" id="IPR009057">
    <property type="entry name" value="Homeodomain-like_sf"/>
</dbReference>
<dbReference type="PROSITE" id="PS50977">
    <property type="entry name" value="HTH_TETR_2"/>
    <property type="match status" value="1"/>
</dbReference>
<dbReference type="Proteomes" id="UP001454086">
    <property type="component" value="Unassembled WGS sequence"/>
</dbReference>
<feature type="non-terminal residue" evidence="4">
    <location>
        <position position="1"/>
    </location>
</feature>
<protein>
    <submittedName>
        <fullName evidence="4">TetR/AcrR family transcriptional regulator</fullName>
    </submittedName>
</protein>
<feature type="DNA-binding region" description="H-T-H motif" evidence="2">
    <location>
        <begin position="13"/>
        <end position="32"/>
    </location>
</feature>
<dbReference type="RefSeq" id="WP_349118508.1">
    <property type="nucleotide sequence ID" value="NZ_JBBMFM010000100.1"/>
</dbReference>
<keyword evidence="5" id="KW-1185">Reference proteome</keyword>
<name>A0ABV1DBE4_9FIRM</name>
<dbReference type="PANTHER" id="PTHR43479">
    <property type="entry name" value="ACREF/ENVCD OPERON REPRESSOR-RELATED"/>
    <property type="match status" value="1"/>
</dbReference>
<evidence type="ECO:0000259" key="3">
    <source>
        <dbReference type="PROSITE" id="PS50977"/>
    </source>
</evidence>
<dbReference type="SUPFAM" id="SSF46689">
    <property type="entry name" value="Homeodomain-like"/>
    <property type="match status" value="1"/>
</dbReference>
<keyword evidence="1 2" id="KW-0238">DNA-binding</keyword>
<gene>
    <name evidence="4" type="ORF">WMQ36_20425</name>
</gene>
<feature type="domain" description="HTH tetR-type" evidence="3">
    <location>
        <begin position="1"/>
        <end position="50"/>
    </location>
</feature>
<reference evidence="4 5" key="1">
    <citation type="submission" date="2024-03" db="EMBL/GenBank/DDBJ databases">
        <title>Human intestinal bacterial collection.</title>
        <authorList>
            <person name="Pauvert C."/>
            <person name="Hitch T.C.A."/>
            <person name="Clavel T."/>
        </authorList>
    </citation>
    <scope>NUCLEOTIDE SEQUENCE [LARGE SCALE GENOMIC DNA]</scope>
    <source>
        <strain evidence="4 5">CLA-SR-H021</strain>
    </source>
</reference>
<evidence type="ECO:0000313" key="4">
    <source>
        <dbReference type="EMBL" id="MEQ2427335.1"/>
    </source>
</evidence>
<dbReference type="InterPro" id="IPR001647">
    <property type="entry name" value="HTH_TetR"/>
</dbReference>
<comment type="caution">
    <text evidence="4">The sequence shown here is derived from an EMBL/GenBank/DDBJ whole genome shotgun (WGS) entry which is preliminary data.</text>
</comment>
<evidence type="ECO:0000313" key="5">
    <source>
        <dbReference type="Proteomes" id="UP001454086"/>
    </source>
</evidence>
<organism evidence="4 5">
    <name type="scientific">Enterocloster hominis</name>
    <name type="common">ex Hitch et al. 2024</name>
    <dbReference type="NCBI Taxonomy" id="1917870"/>
    <lineage>
        <taxon>Bacteria</taxon>
        <taxon>Bacillati</taxon>
        <taxon>Bacillota</taxon>
        <taxon>Clostridia</taxon>
        <taxon>Lachnospirales</taxon>
        <taxon>Lachnospiraceae</taxon>
        <taxon>Enterocloster</taxon>
    </lineage>
</organism>
<proteinExistence type="predicted"/>
<evidence type="ECO:0000256" key="2">
    <source>
        <dbReference type="PROSITE-ProRule" id="PRU00335"/>
    </source>
</evidence>
<dbReference type="InterPro" id="IPR050624">
    <property type="entry name" value="HTH-type_Tx_Regulator"/>
</dbReference>
<dbReference type="EMBL" id="JBBMFM010000100">
    <property type="protein sequence ID" value="MEQ2427335.1"/>
    <property type="molecule type" value="Genomic_DNA"/>
</dbReference>
<dbReference type="Gene3D" id="1.10.357.10">
    <property type="entry name" value="Tetracycline Repressor, domain 2"/>
    <property type="match status" value="1"/>
</dbReference>
<sequence>LKLFQERGYRNTSVHDIVKESGYSIGSFYNHYKTKRDVLADIWNEHAITFIRHSTEEIGNLRTPRELADYLIDNSNAFDRDEKTVRLAKAAQEDQVTVGKNYEGVRAASQLYLERIAGLLGEFCPHTGKEILLSHASVLDSIQYAHSEVTRKKVGYFFHDDTVKNDILSLIDHWIEEDRRTRS</sequence>
<evidence type="ECO:0000256" key="1">
    <source>
        <dbReference type="ARBA" id="ARBA00023125"/>
    </source>
</evidence>
<dbReference type="PANTHER" id="PTHR43479:SF11">
    <property type="entry name" value="ACREF_ENVCD OPERON REPRESSOR-RELATED"/>
    <property type="match status" value="1"/>
</dbReference>
<dbReference type="Pfam" id="PF00440">
    <property type="entry name" value="TetR_N"/>
    <property type="match status" value="1"/>
</dbReference>